<evidence type="ECO:0000313" key="12">
    <source>
        <dbReference type="EMBL" id="SDX15534.1"/>
    </source>
</evidence>
<comment type="cofactor">
    <cofactor evidence="11">
        <name>Mg(2+)</name>
        <dbReference type="ChEBI" id="CHEBI:18420"/>
    </cofactor>
</comment>
<dbReference type="InterPro" id="IPR036412">
    <property type="entry name" value="HAD-like_sf"/>
</dbReference>
<dbReference type="RefSeq" id="WP_012938993.1">
    <property type="nucleotide sequence ID" value="NZ_CALAKB010000017.1"/>
</dbReference>
<evidence type="ECO:0000256" key="11">
    <source>
        <dbReference type="PIRSR" id="PIRSR004682-4"/>
    </source>
</evidence>
<evidence type="ECO:0000313" key="13">
    <source>
        <dbReference type="Proteomes" id="UP000182379"/>
    </source>
</evidence>
<sequence length="175" mass="19358">MSGKRKAVFLDRDGVLDIDKGYICRPDQVEWVTGAREAVAALVRRGYQVYVVTNQSGIARGYYTQKDMEHLHAYMAEEIRKAGGQIDGFYFCPHHPTKGVIPELTVACNCRKPKPGMILQALADHDLDREGSFLIGDKESDVQAALAAGIPGYRFTGTDLLAFVRQVLARQEGAK</sequence>
<keyword evidence="11" id="KW-0460">Magnesium</keyword>
<feature type="binding site" evidence="9">
    <location>
        <position position="138"/>
    </location>
    <ligand>
        <name>substrate</name>
    </ligand>
</feature>
<feature type="binding site" evidence="11">
    <location>
        <position position="94"/>
    </location>
    <ligand>
        <name>Zn(2+)</name>
        <dbReference type="ChEBI" id="CHEBI:29105"/>
    </ligand>
</feature>
<proteinExistence type="inferred from homology"/>
<evidence type="ECO:0000256" key="10">
    <source>
        <dbReference type="PIRSR" id="PIRSR004682-3"/>
    </source>
</evidence>
<feature type="binding site" evidence="9">
    <location>
        <begin position="19"/>
        <end position="22"/>
    </location>
    <ligand>
        <name>substrate</name>
    </ligand>
</feature>
<dbReference type="SUPFAM" id="SSF56784">
    <property type="entry name" value="HAD-like"/>
    <property type="match status" value="1"/>
</dbReference>
<dbReference type="GeneID" id="78335346"/>
<protein>
    <recommendedName>
        <fullName evidence="6 7">D,D-heptose 1,7-bisphosphate phosphatase</fullName>
        <ecNumber evidence="7">3.1.3.-</ecNumber>
    </recommendedName>
</protein>
<dbReference type="Proteomes" id="UP000182379">
    <property type="component" value="Unassembled WGS sequence"/>
</dbReference>
<feature type="active site" description="Proton donor" evidence="8">
    <location>
        <position position="13"/>
    </location>
</feature>
<keyword evidence="2 7" id="KW-0963">Cytoplasm</keyword>
<evidence type="ECO:0000256" key="3">
    <source>
        <dbReference type="ARBA" id="ARBA00022723"/>
    </source>
</evidence>
<dbReference type="GO" id="GO:0016791">
    <property type="term" value="F:phosphatase activity"/>
    <property type="evidence" value="ECO:0007669"/>
    <property type="project" value="InterPro"/>
</dbReference>
<evidence type="ECO:0000256" key="6">
    <source>
        <dbReference type="ARBA" id="ARBA00031828"/>
    </source>
</evidence>
<dbReference type="InterPro" id="IPR006549">
    <property type="entry name" value="HAD-SF_hydro_IIIA"/>
</dbReference>
<keyword evidence="4 7" id="KW-0378">Hydrolase</keyword>
<dbReference type="Gene3D" id="3.40.50.1000">
    <property type="entry name" value="HAD superfamily/HAD-like"/>
    <property type="match status" value="1"/>
</dbReference>
<evidence type="ECO:0000256" key="2">
    <source>
        <dbReference type="ARBA" id="ARBA00022490"/>
    </source>
</evidence>
<dbReference type="NCBIfam" id="TIGR01662">
    <property type="entry name" value="HAD-SF-IIIA"/>
    <property type="match status" value="1"/>
</dbReference>
<dbReference type="PANTHER" id="PTHR42891:SF1">
    <property type="entry name" value="D-GLYCERO-BETA-D-MANNO-HEPTOSE-1,7-BISPHOSPHATE 7-PHOSPHATASE"/>
    <property type="match status" value="1"/>
</dbReference>
<reference evidence="12 13" key="1">
    <citation type="submission" date="2016-10" db="EMBL/GenBank/DDBJ databases">
        <authorList>
            <person name="Varghese N."/>
            <person name="Submissions S."/>
        </authorList>
    </citation>
    <scope>NUCLEOTIDE SEQUENCE [LARGE SCALE GENOMIC DNA]</scope>
    <source>
        <strain evidence="12 13">WCC6</strain>
    </source>
</reference>
<gene>
    <name evidence="12" type="ORF">SAMN05216495_11456</name>
</gene>
<dbReference type="NCBIfam" id="TIGR01656">
    <property type="entry name" value="Histidinol-ppas"/>
    <property type="match status" value="1"/>
</dbReference>
<dbReference type="EC" id="3.1.3.-" evidence="7"/>
<dbReference type="GO" id="GO:0005975">
    <property type="term" value="P:carbohydrate metabolic process"/>
    <property type="evidence" value="ECO:0007669"/>
    <property type="project" value="InterPro"/>
</dbReference>
<feature type="binding site" evidence="11">
    <location>
        <position position="138"/>
    </location>
    <ligand>
        <name>Mg(2+)</name>
        <dbReference type="ChEBI" id="CHEBI:18420"/>
    </ligand>
</feature>
<dbReference type="GO" id="GO:0046872">
    <property type="term" value="F:metal ion binding"/>
    <property type="evidence" value="ECO:0007669"/>
    <property type="project" value="UniProtKB-KW"/>
</dbReference>
<organism evidence="12 13">
    <name type="scientific">Acidaminococcus fermentans</name>
    <dbReference type="NCBI Taxonomy" id="905"/>
    <lineage>
        <taxon>Bacteria</taxon>
        <taxon>Bacillati</taxon>
        <taxon>Bacillota</taxon>
        <taxon>Negativicutes</taxon>
        <taxon>Acidaminococcales</taxon>
        <taxon>Acidaminococcaceae</taxon>
        <taxon>Acidaminococcus</taxon>
    </lineage>
</organism>
<dbReference type="InterPro" id="IPR023214">
    <property type="entry name" value="HAD_sf"/>
</dbReference>
<keyword evidence="3 11" id="KW-0479">Metal-binding</keyword>
<feature type="binding site" evidence="11">
    <location>
        <position position="11"/>
    </location>
    <ligand>
        <name>Mg(2+)</name>
        <dbReference type="ChEBI" id="CHEBI:18420"/>
    </ligand>
</feature>
<evidence type="ECO:0000256" key="4">
    <source>
        <dbReference type="ARBA" id="ARBA00022801"/>
    </source>
</evidence>
<feature type="site" description="Stabilizes the phosphoryl group" evidence="10">
    <location>
        <position position="53"/>
    </location>
</feature>
<dbReference type="EMBL" id="FNOP01000014">
    <property type="protein sequence ID" value="SDX15534.1"/>
    <property type="molecule type" value="Genomic_DNA"/>
</dbReference>
<dbReference type="OMA" id="FMIGDKE"/>
<feature type="binding site" evidence="11">
    <location>
        <position position="110"/>
    </location>
    <ligand>
        <name>Zn(2+)</name>
        <dbReference type="ChEBI" id="CHEBI:29105"/>
    </ligand>
</feature>
<evidence type="ECO:0000256" key="5">
    <source>
        <dbReference type="ARBA" id="ARBA00023277"/>
    </source>
</evidence>
<keyword evidence="11" id="KW-0862">Zinc</keyword>
<comment type="subcellular location">
    <subcellularLocation>
        <location evidence="1 7">Cytoplasm</location>
    </subcellularLocation>
</comment>
<dbReference type="CDD" id="cd07503">
    <property type="entry name" value="HAD_HisB-N"/>
    <property type="match status" value="1"/>
</dbReference>
<feature type="site" description="Stabilizes the phosphoryl group" evidence="10">
    <location>
        <position position="111"/>
    </location>
</feature>
<keyword evidence="5 7" id="KW-0119">Carbohydrate metabolism</keyword>
<feature type="active site" description="Nucleophile" evidence="8">
    <location>
        <position position="11"/>
    </location>
</feature>
<dbReference type="Pfam" id="PF13242">
    <property type="entry name" value="Hydrolase_like"/>
    <property type="match status" value="1"/>
</dbReference>
<dbReference type="NCBIfam" id="TIGR00213">
    <property type="entry name" value="GmhB_yaeD"/>
    <property type="match status" value="1"/>
</dbReference>
<feature type="binding site" evidence="9">
    <location>
        <begin position="111"/>
        <end position="112"/>
    </location>
    <ligand>
        <name>substrate</name>
    </ligand>
</feature>
<feature type="binding site" evidence="9">
    <location>
        <begin position="53"/>
        <end position="56"/>
    </location>
    <ligand>
        <name>substrate</name>
    </ligand>
</feature>
<comment type="caution">
    <text evidence="12">The sequence shown here is derived from an EMBL/GenBank/DDBJ whole genome shotgun (WGS) entry which is preliminary data.</text>
</comment>
<feature type="binding site" evidence="11">
    <location>
        <position position="108"/>
    </location>
    <ligand>
        <name>Zn(2+)</name>
        <dbReference type="ChEBI" id="CHEBI:29105"/>
    </ligand>
</feature>
<evidence type="ECO:0000256" key="7">
    <source>
        <dbReference type="PIRNR" id="PIRNR004682"/>
    </source>
</evidence>
<comment type="similarity">
    <text evidence="7">Belongs to the gmhB family.</text>
</comment>
<dbReference type="InterPro" id="IPR006543">
    <property type="entry name" value="Histidinol-phos"/>
</dbReference>
<dbReference type="InterPro" id="IPR004446">
    <property type="entry name" value="Heptose_bisP_phosphatase"/>
</dbReference>
<evidence type="ECO:0000256" key="8">
    <source>
        <dbReference type="PIRSR" id="PIRSR004682-1"/>
    </source>
</evidence>
<accession>A0A1H2ZFG8</accession>
<comment type="cofactor">
    <cofactor evidence="11">
        <name>Zn(2+)</name>
        <dbReference type="ChEBI" id="CHEBI:29105"/>
    </cofactor>
</comment>
<evidence type="ECO:0000256" key="9">
    <source>
        <dbReference type="PIRSR" id="PIRSR004682-2"/>
    </source>
</evidence>
<dbReference type="GO" id="GO:0005737">
    <property type="term" value="C:cytoplasm"/>
    <property type="evidence" value="ECO:0007669"/>
    <property type="project" value="UniProtKB-SubCell"/>
</dbReference>
<feature type="binding site" evidence="11">
    <location>
        <position position="13"/>
    </location>
    <ligand>
        <name>Mg(2+)</name>
        <dbReference type="ChEBI" id="CHEBI:18420"/>
    </ligand>
</feature>
<evidence type="ECO:0000256" key="1">
    <source>
        <dbReference type="ARBA" id="ARBA00004496"/>
    </source>
</evidence>
<feature type="binding site" evidence="11">
    <location>
        <position position="92"/>
    </location>
    <ligand>
        <name>Zn(2+)</name>
        <dbReference type="ChEBI" id="CHEBI:29105"/>
    </ligand>
</feature>
<feature type="binding site" evidence="11">
    <location>
        <position position="137"/>
    </location>
    <ligand>
        <name>Mg(2+)</name>
        <dbReference type="ChEBI" id="CHEBI:18420"/>
    </ligand>
</feature>
<dbReference type="PIRSF" id="PIRSF004682">
    <property type="entry name" value="GmhB"/>
    <property type="match status" value="1"/>
</dbReference>
<dbReference type="PANTHER" id="PTHR42891">
    <property type="entry name" value="D-GLYCERO-BETA-D-MANNO-HEPTOSE-1,7-BISPHOSPHATE 7-PHOSPHATASE"/>
    <property type="match status" value="1"/>
</dbReference>
<dbReference type="AlphaFoldDB" id="A0A1H2ZFG8"/>
<feature type="site" description="Stabilizes the phosphoryl group" evidence="10">
    <location>
        <position position="112"/>
    </location>
</feature>
<feature type="binding site" evidence="9">
    <location>
        <begin position="11"/>
        <end position="13"/>
    </location>
    <ligand>
        <name>substrate</name>
    </ligand>
</feature>
<name>A0A1H2ZFG8_ACIFE</name>